<feature type="binding site" evidence="9">
    <location>
        <begin position="138"/>
        <end position="140"/>
    </location>
    <ligand>
        <name>2-[(2R,5Z)-2-carboxy-4-methylthiazol-5(2H)-ylidene]ethyl phosphate</name>
        <dbReference type="ChEBI" id="CHEBI:62899"/>
    </ligand>
</feature>
<dbReference type="InterPro" id="IPR034291">
    <property type="entry name" value="TMP_synthase"/>
</dbReference>
<reference evidence="14" key="1">
    <citation type="journal article" date="2019" name="Int. J. Syst. Evol. Microbiol.">
        <title>The Global Catalogue of Microorganisms (GCM) 10K type strain sequencing project: providing services to taxonomists for standard genome sequencing and annotation.</title>
        <authorList>
            <consortium name="The Broad Institute Genomics Platform"/>
            <consortium name="The Broad Institute Genome Sequencing Center for Infectious Disease"/>
            <person name="Wu L."/>
            <person name="Ma J."/>
        </authorList>
    </citation>
    <scope>NUCLEOTIDE SEQUENCE [LARGE SCALE GENOMIC DNA]</scope>
    <source>
        <strain evidence="14">CGMCC 1.13574</strain>
    </source>
</reference>
<feature type="binding site" evidence="9">
    <location>
        <position position="167"/>
    </location>
    <ligand>
        <name>2-[(2R,5Z)-2-carboxy-4-methylthiazol-5(2H)-ylidene]ethyl phosphate</name>
        <dbReference type="ChEBI" id="CHEBI:62899"/>
    </ligand>
</feature>
<keyword evidence="4 9" id="KW-0460">Magnesium</keyword>
<protein>
    <recommendedName>
        <fullName evidence="9">Thiamine-phosphate synthase</fullName>
        <shortName evidence="9">TP synthase</shortName>
        <shortName evidence="9">TPS</shortName>
        <ecNumber evidence="9">2.5.1.3</ecNumber>
    </recommendedName>
    <alternativeName>
        <fullName evidence="9">Thiamine-phosphate pyrophosphorylase</fullName>
        <shortName evidence="9">TMP pyrophosphorylase</shortName>
        <shortName evidence="9">TMP-PPase</shortName>
    </alternativeName>
</protein>
<comment type="catalytic activity">
    <reaction evidence="8 9 10">
        <text>2-[(2R,5Z)-2-carboxy-4-methylthiazol-5(2H)-ylidene]ethyl phosphate + 4-amino-2-methyl-5-(diphosphooxymethyl)pyrimidine + 2 H(+) = thiamine phosphate + CO2 + diphosphate</text>
        <dbReference type="Rhea" id="RHEA:47844"/>
        <dbReference type="ChEBI" id="CHEBI:15378"/>
        <dbReference type="ChEBI" id="CHEBI:16526"/>
        <dbReference type="ChEBI" id="CHEBI:33019"/>
        <dbReference type="ChEBI" id="CHEBI:37575"/>
        <dbReference type="ChEBI" id="CHEBI:57841"/>
        <dbReference type="ChEBI" id="CHEBI:62899"/>
        <dbReference type="EC" id="2.5.1.3"/>
    </reaction>
</comment>
<evidence type="ECO:0000313" key="13">
    <source>
        <dbReference type="EMBL" id="MFC4726641.1"/>
    </source>
</evidence>
<feature type="binding site" evidence="9">
    <location>
        <position position="141"/>
    </location>
    <ligand>
        <name>4-amino-2-methyl-5-(diphosphooxymethyl)pyrimidine</name>
        <dbReference type="ChEBI" id="CHEBI:57841"/>
    </ligand>
</feature>
<dbReference type="EC" id="2.5.1.3" evidence="9"/>
<evidence type="ECO:0000256" key="10">
    <source>
        <dbReference type="RuleBase" id="RU003826"/>
    </source>
</evidence>
<comment type="caution">
    <text evidence="13">The sequence shown here is derived from an EMBL/GenBank/DDBJ whole genome shotgun (WGS) entry which is preliminary data.</text>
</comment>
<feature type="binding site" evidence="9">
    <location>
        <position position="72"/>
    </location>
    <ligand>
        <name>4-amino-2-methyl-5-(diphosphooxymethyl)pyrimidine</name>
        <dbReference type="ChEBI" id="CHEBI:57841"/>
    </ligand>
</feature>
<evidence type="ECO:0000256" key="7">
    <source>
        <dbReference type="ARBA" id="ARBA00047851"/>
    </source>
</evidence>
<keyword evidence="3 9" id="KW-0479">Metal-binding</keyword>
<feature type="binding site" evidence="9">
    <location>
        <position position="92"/>
    </location>
    <ligand>
        <name>Mg(2+)</name>
        <dbReference type="ChEBI" id="CHEBI:18420"/>
    </ligand>
</feature>
<organism evidence="13 14">
    <name type="scientific">Coralloluteibacterium thermophilum</name>
    <dbReference type="NCBI Taxonomy" id="2707049"/>
    <lineage>
        <taxon>Bacteria</taxon>
        <taxon>Pseudomonadati</taxon>
        <taxon>Pseudomonadota</taxon>
        <taxon>Gammaproteobacteria</taxon>
        <taxon>Lysobacterales</taxon>
        <taxon>Lysobacteraceae</taxon>
        <taxon>Coralloluteibacterium</taxon>
    </lineage>
</organism>
<evidence type="ECO:0000259" key="12">
    <source>
        <dbReference type="Pfam" id="PF02581"/>
    </source>
</evidence>
<comment type="catalytic activity">
    <reaction evidence="7 9 10">
        <text>2-(2-carboxy-4-methylthiazol-5-yl)ethyl phosphate + 4-amino-2-methyl-5-(diphosphooxymethyl)pyrimidine + 2 H(+) = thiamine phosphate + CO2 + diphosphate</text>
        <dbReference type="Rhea" id="RHEA:47848"/>
        <dbReference type="ChEBI" id="CHEBI:15378"/>
        <dbReference type="ChEBI" id="CHEBI:16526"/>
        <dbReference type="ChEBI" id="CHEBI:33019"/>
        <dbReference type="ChEBI" id="CHEBI:37575"/>
        <dbReference type="ChEBI" id="CHEBI:57841"/>
        <dbReference type="ChEBI" id="CHEBI:62890"/>
        <dbReference type="EC" id="2.5.1.3"/>
    </reaction>
</comment>
<dbReference type="RefSeq" id="WP_377002545.1">
    <property type="nucleotide sequence ID" value="NZ_JBHSGG010000002.1"/>
</dbReference>
<dbReference type="GO" id="GO:0004789">
    <property type="term" value="F:thiamine-phosphate diphosphorylase activity"/>
    <property type="evidence" value="ECO:0007669"/>
    <property type="project" value="UniProtKB-EC"/>
</dbReference>
<dbReference type="Proteomes" id="UP001595892">
    <property type="component" value="Unassembled WGS sequence"/>
</dbReference>
<evidence type="ECO:0000256" key="4">
    <source>
        <dbReference type="ARBA" id="ARBA00022842"/>
    </source>
</evidence>
<evidence type="ECO:0000256" key="2">
    <source>
        <dbReference type="ARBA" id="ARBA00022679"/>
    </source>
</evidence>
<evidence type="ECO:0000313" key="14">
    <source>
        <dbReference type="Proteomes" id="UP001595892"/>
    </source>
</evidence>
<evidence type="ECO:0000256" key="1">
    <source>
        <dbReference type="ARBA" id="ARBA00005165"/>
    </source>
</evidence>
<dbReference type="PANTHER" id="PTHR20857">
    <property type="entry name" value="THIAMINE-PHOSPHATE PYROPHOSPHORYLASE"/>
    <property type="match status" value="1"/>
</dbReference>
<comment type="similarity">
    <text evidence="9 10">Belongs to the thiamine-phosphate synthase family.</text>
</comment>
<accession>A0ABV9NH94</accession>
<dbReference type="InterPro" id="IPR013785">
    <property type="entry name" value="Aldolase_TIM"/>
</dbReference>
<dbReference type="HAMAP" id="MF_00097">
    <property type="entry name" value="TMP_synthase"/>
    <property type="match status" value="1"/>
</dbReference>
<evidence type="ECO:0000256" key="8">
    <source>
        <dbReference type="ARBA" id="ARBA00047883"/>
    </source>
</evidence>
<comment type="pathway">
    <text evidence="1 9 11">Cofactor biosynthesis; thiamine diphosphate biosynthesis; thiamine phosphate from 4-amino-2-methyl-5-diphosphomethylpyrimidine and 4-methyl-5-(2-phosphoethyl)-thiazole: step 1/1.</text>
</comment>
<comment type="catalytic activity">
    <reaction evidence="6 9 10">
        <text>4-methyl-5-(2-phosphooxyethyl)-thiazole + 4-amino-2-methyl-5-(diphosphooxymethyl)pyrimidine + H(+) = thiamine phosphate + diphosphate</text>
        <dbReference type="Rhea" id="RHEA:22328"/>
        <dbReference type="ChEBI" id="CHEBI:15378"/>
        <dbReference type="ChEBI" id="CHEBI:33019"/>
        <dbReference type="ChEBI" id="CHEBI:37575"/>
        <dbReference type="ChEBI" id="CHEBI:57841"/>
        <dbReference type="ChEBI" id="CHEBI:58296"/>
        <dbReference type="EC" id="2.5.1.3"/>
    </reaction>
</comment>
<comment type="function">
    <text evidence="9">Condenses 4-methyl-5-(beta-hydroxyethyl)thiazole monophosphate (THZ-P) and 2-methyl-4-amino-5-hydroxymethyl pyrimidine pyrophosphate (HMP-PP) to form thiamine monophosphate (TMP).</text>
</comment>
<dbReference type="SUPFAM" id="SSF51391">
    <property type="entry name" value="Thiamin phosphate synthase"/>
    <property type="match status" value="1"/>
</dbReference>
<feature type="domain" description="Thiamine phosphate synthase/TenI" evidence="12">
    <location>
        <begin position="11"/>
        <end position="189"/>
    </location>
</feature>
<feature type="binding site" evidence="9">
    <location>
        <position position="73"/>
    </location>
    <ligand>
        <name>Mg(2+)</name>
        <dbReference type="ChEBI" id="CHEBI:18420"/>
    </ligand>
</feature>
<dbReference type="NCBIfam" id="TIGR00693">
    <property type="entry name" value="thiE"/>
    <property type="match status" value="1"/>
</dbReference>
<dbReference type="PANTHER" id="PTHR20857:SF15">
    <property type="entry name" value="THIAMINE-PHOSPHATE SYNTHASE"/>
    <property type="match status" value="1"/>
</dbReference>
<keyword evidence="5 9" id="KW-0784">Thiamine biosynthesis</keyword>
<evidence type="ECO:0000256" key="3">
    <source>
        <dbReference type="ARBA" id="ARBA00022723"/>
    </source>
</evidence>
<gene>
    <name evidence="9 13" type="primary">thiE</name>
    <name evidence="13" type="ORF">ACFO3Q_00420</name>
</gene>
<evidence type="ECO:0000256" key="11">
    <source>
        <dbReference type="RuleBase" id="RU004253"/>
    </source>
</evidence>
<name>A0ABV9NH94_9GAMM</name>
<keyword evidence="14" id="KW-1185">Reference proteome</keyword>
<feature type="binding site" evidence="9">
    <location>
        <begin position="40"/>
        <end position="44"/>
    </location>
    <ligand>
        <name>4-amino-2-methyl-5-(diphosphooxymethyl)pyrimidine</name>
        <dbReference type="ChEBI" id="CHEBI:57841"/>
    </ligand>
</feature>
<dbReference type="Gene3D" id="3.20.20.70">
    <property type="entry name" value="Aldolase class I"/>
    <property type="match status" value="1"/>
</dbReference>
<evidence type="ECO:0000256" key="5">
    <source>
        <dbReference type="ARBA" id="ARBA00022977"/>
    </source>
</evidence>
<dbReference type="Pfam" id="PF02581">
    <property type="entry name" value="TMP-TENI"/>
    <property type="match status" value="1"/>
</dbReference>
<dbReference type="InterPro" id="IPR022998">
    <property type="entry name" value="ThiamineP_synth_TenI"/>
</dbReference>
<comment type="cofactor">
    <cofactor evidence="9">
        <name>Mg(2+)</name>
        <dbReference type="ChEBI" id="CHEBI:18420"/>
    </cofactor>
    <text evidence="9">Binds 1 Mg(2+) ion per subunit.</text>
</comment>
<dbReference type="CDD" id="cd00564">
    <property type="entry name" value="TMP_TenI"/>
    <property type="match status" value="1"/>
</dbReference>
<keyword evidence="2 9" id="KW-0808">Transferase</keyword>
<evidence type="ECO:0000256" key="9">
    <source>
        <dbReference type="HAMAP-Rule" id="MF_00097"/>
    </source>
</evidence>
<dbReference type="InterPro" id="IPR036206">
    <property type="entry name" value="ThiamineP_synth_sf"/>
</dbReference>
<dbReference type="EMBL" id="JBHSGG010000002">
    <property type="protein sequence ID" value="MFC4726641.1"/>
    <property type="molecule type" value="Genomic_DNA"/>
</dbReference>
<comment type="caution">
    <text evidence="9">Lacks conserved residue(s) required for the propagation of feature annotation.</text>
</comment>
<feature type="binding site" evidence="9">
    <location>
        <position position="111"/>
    </location>
    <ligand>
        <name>4-amino-2-methyl-5-(diphosphooxymethyl)pyrimidine</name>
        <dbReference type="ChEBI" id="CHEBI:57841"/>
    </ligand>
</feature>
<evidence type="ECO:0000256" key="6">
    <source>
        <dbReference type="ARBA" id="ARBA00047334"/>
    </source>
</evidence>
<sequence length="213" mass="21403">MNAASLPSGGLYLLTPDDPDTDRLLRRVEQGLRGGARLLQYRNKTAPPALRRAQALALKRLCDDAGVPLIVNDDVALAEAVGAAGVHLGAEDGGIAAARARLGESAIVGASCYADPARARAAAEAGASYLAFGAFHSSGTKPLAVRAEPAILAACAGLGLPRVAIGGITPDNARPLVEAGADFLAVIDGVFGAPDPTAAARAISALFPPPARG</sequence>
<proteinExistence type="inferred from homology"/>